<dbReference type="AlphaFoldDB" id="A0A4D9DXZ1"/>
<comment type="caution">
    <text evidence="1">The sequence shown here is derived from an EMBL/GenBank/DDBJ whole genome shotgun (WGS) entry which is preliminary data.</text>
</comment>
<reference evidence="1 2" key="1">
    <citation type="submission" date="2019-04" db="EMBL/GenBank/DDBJ databases">
        <title>Draft genome of the big-headed turtle Platysternon megacephalum.</title>
        <authorList>
            <person name="Gong S."/>
        </authorList>
    </citation>
    <scope>NUCLEOTIDE SEQUENCE [LARGE SCALE GENOMIC DNA]</scope>
    <source>
        <strain evidence="1">DO16091913</strain>
        <tissue evidence="1">Muscle</tissue>
    </source>
</reference>
<name>A0A4D9DXZ1_9SAUR</name>
<keyword evidence="2" id="KW-1185">Reference proteome</keyword>
<dbReference type="EMBL" id="QXTE01000313">
    <property type="protein sequence ID" value="TFJ99663.1"/>
    <property type="molecule type" value="Genomic_DNA"/>
</dbReference>
<protein>
    <submittedName>
        <fullName evidence="1">Rho guanine nucleotide exchange factor 39</fullName>
    </submittedName>
</protein>
<evidence type="ECO:0000313" key="2">
    <source>
        <dbReference type="Proteomes" id="UP000297703"/>
    </source>
</evidence>
<gene>
    <name evidence="1" type="ORF">DR999_PMT18286</name>
</gene>
<evidence type="ECO:0000313" key="1">
    <source>
        <dbReference type="EMBL" id="TFJ99663.1"/>
    </source>
</evidence>
<accession>A0A4D9DXZ1</accession>
<reference evidence="1 2" key="2">
    <citation type="submission" date="2019-04" db="EMBL/GenBank/DDBJ databases">
        <title>The genome sequence of big-headed turtle.</title>
        <authorList>
            <person name="Gong S."/>
        </authorList>
    </citation>
    <scope>NUCLEOTIDE SEQUENCE [LARGE SCALE GENOMIC DNA]</scope>
    <source>
        <strain evidence="1">DO16091913</strain>
        <tissue evidence="1">Muscle</tissue>
    </source>
</reference>
<dbReference type="Proteomes" id="UP000297703">
    <property type="component" value="Unassembled WGS sequence"/>
</dbReference>
<proteinExistence type="predicted"/>
<organism evidence="1 2">
    <name type="scientific">Platysternon megacephalum</name>
    <name type="common">big-headed turtle</name>
    <dbReference type="NCBI Taxonomy" id="55544"/>
    <lineage>
        <taxon>Eukaryota</taxon>
        <taxon>Metazoa</taxon>
        <taxon>Chordata</taxon>
        <taxon>Craniata</taxon>
        <taxon>Vertebrata</taxon>
        <taxon>Euteleostomi</taxon>
        <taxon>Archelosauria</taxon>
        <taxon>Testudinata</taxon>
        <taxon>Testudines</taxon>
        <taxon>Cryptodira</taxon>
        <taxon>Durocryptodira</taxon>
        <taxon>Testudinoidea</taxon>
        <taxon>Platysternidae</taxon>
        <taxon>Platysternon</taxon>
    </lineage>
</organism>
<sequence>MERWDTTTGPNLYIWHNNCMVIFQPWNMQLPVLWFGVVISQSESSIAYNHHGPNYAWLLFGSTGEKAGHKERFLPSQPCVTQLKKRQFCSLCSRESRDCCIPSSPGTYGAPIGAERRRWNHASPIMICGVKWGSREHPIKATLVAWEFRVALCPVKQKAFHCSSGCEVALFFP</sequence>